<feature type="domain" description="C2H2-type" evidence="13">
    <location>
        <begin position="516"/>
        <end position="543"/>
    </location>
</feature>
<dbReference type="RefSeq" id="XP_011501686.1">
    <property type="nucleotide sequence ID" value="XM_011503384.1"/>
</dbReference>
<evidence type="ECO:0000259" key="13">
    <source>
        <dbReference type="PROSITE" id="PS50157"/>
    </source>
</evidence>
<feature type="binding site" evidence="12">
    <location>
        <position position="21"/>
    </location>
    <ligand>
        <name>Zn(2+)</name>
        <dbReference type="ChEBI" id="CHEBI:29105"/>
    </ligand>
</feature>
<keyword evidence="8" id="KW-0804">Transcription</keyword>
<dbReference type="Pfam" id="PF07776">
    <property type="entry name" value="zf-AD"/>
    <property type="match status" value="1"/>
</dbReference>
<feature type="domain" description="C2H2-type" evidence="13">
    <location>
        <begin position="287"/>
        <end position="315"/>
    </location>
</feature>
<feature type="domain" description="C2H2-type" evidence="13">
    <location>
        <begin position="317"/>
        <end position="339"/>
    </location>
</feature>
<feature type="domain" description="C2H2-type" evidence="13">
    <location>
        <begin position="373"/>
        <end position="400"/>
    </location>
</feature>
<feature type="domain" description="ZAD" evidence="14">
    <location>
        <begin position="16"/>
        <end position="91"/>
    </location>
</feature>
<dbReference type="SMART" id="SM00868">
    <property type="entry name" value="zf-AD"/>
    <property type="match status" value="1"/>
</dbReference>
<keyword evidence="6" id="KW-0805">Transcription regulation</keyword>
<dbReference type="Pfam" id="PF00096">
    <property type="entry name" value="zf-C2H2"/>
    <property type="match status" value="5"/>
</dbReference>
<dbReference type="KEGG" id="csol:105365269"/>
<dbReference type="InterPro" id="IPR015318">
    <property type="entry name" value="Znf_GAGA-bd_fac"/>
</dbReference>
<evidence type="ECO:0000256" key="3">
    <source>
        <dbReference type="ARBA" id="ARBA00022737"/>
    </source>
</evidence>
<keyword evidence="9" id="KW-0539">Nucleus</keyword>
<dbReference type="FunFam" id="3.30.160.60:FF:000100">
    <property type="entry name" value="Zinc finger 45-like"/>
    <property type="match status" value="1"/>
</dbReference>
<feature type="domain" description="C2H2-type" evidence="13">
    <location>
        <begin position="432"/>
        <end position="459"/>
    </location>
</feature>
<dbReference type="FunFam" id="3.30.160.60:FF:000065">
    <property type="entry name" value="B-cell CLL/lymphoma 6, member B"/>
    <property type="match status" value="1"/>
</dbReference>
<dbReference type="SUPFAM" id="SSF57716">
    <property type="entry name" value="Glucocorticoid receptor-like (DNA-binding domain)"/>
    <property type="match status" value="1"/>
</dbReference>
<keyword evidence="15" id="KW-1185">Reference proteome</keyword>
<dbReference type="InterPro" id="IPR013087">
    <property type="entry name" value="Znf_C2H2_type"/>
</dbReference>
<dbReference type="Pfam" id="PF09237">
    <property type="entry name" value="GAGA"/>
    <property type="match status" value="1"/>
</dbReference>
<feature type="binding site" evidence="12">
    <location>
        <position position="67"/>
    </location>
    <ligand>
        <name>Zn(2+)</name>
        <dbReference type="ChEBI" id="CHEBI:29105"/>
    </ligand>
</feature>
<protein>
    <recommendedName>
        <fullName evidence="10">Zinc finger protein 865</fullName>
    </recommendedName>
</protein>
<evidence type="ECO:0000256" key="12">
    <source>
        <dbReference type="PROSITE-ProRule" id="PRU01263"/>
    </source>
</evidence>
<dbReference type="GO" id="GO:0045944">
    <property type="term" value="P:positive regulation of transcription by RNA polymerase II"/>
    <property type="evidence" value="ECO:0007669"/>
    <property type="project" value="TreeGrafter"/>
</dbReference>
<dbReference type="Gene3D" id="3.40.1800.20">
    <property type="match status" value="1"/>
</dbReference>
<gene>
    <name evidence="16" type="primary">LOC105365269</name>
</gene>
<evidence type="ECO:0000256" key="9">
    <source>
        <dbReference type="ARBA" id="ARBA00023242"/>
    </source>
</evidence>
<dbReference type="FunFam" id="3.30.160.60:FF:000145">
    <property type="entry name" value="Zinc finger protein 574"/>
    <property type="match status" value="1"/>
</dbReference>
<reference evidence="16" key="1">
    <citation type="submission" date="2025-08" db="UniProtKB">
        <authorList>
            <consortium name="RefSeq"/>
        </authorList>
    </citation>
    <scope>IDENTIFICATION</scope>
</reference>
<dbReference type="FunFam" id="3.30.160.60:FF:000446">
    <property type="entry name" value="Zinc finger protein"/>
    <property type="match status" value="2"/>
</dbReference>
<feature type="domain" description="C2H2-type" evidence="13">
    <location>
        <begin position="488"/>
        <end position="515"/>
    </location>
</feature>
<dbReference type="GO" id="GO:0003677">
    <property type="term" value="F:DNA binding"/>
    <property type="evidence" value="ECO:0007669"/>
    <property type="project" value="UniProtKB-KW"/>
</dbReference>
<evidence type="ECO:0000256" key="7">
    <source>
        <dbReference type="ARBA" id="ARBA00023125"/>
    </source>
</evidence>
<feature type="binding site" evidence="12">
    <location>
        <position position="64"/>
    </location>
    <ligand>
        <name>Zn(2+)</name>
        <dbReference type="ChEBI" id="CHEBI:29105"/>
    </ligand>
</feature>
<dbReference type="SUPFAM" id="SSF57667">
    <property type="entry name" value="beta-beta-alpha zinc fingers"/>
    <property type="match status" value="5"/>
</dbReference>
<dbReference type="PANTHER" id="PTHR24403">
    <property type="entry name" value="ZINC FINGER PROTEIN"/>
    <property type="match status" value="1"/>
</dbReference>
<dbReference type="GO" id="GO:0005634">
    <property type="term" value="C:nucleus"/>
    <property type="evidence" value="ECO:0007669"/>
    <property type="project" value="UniProtKB-SubCell"/>
</dbReference>
<feature type="domain" description="C2H2-type" evidence="13">
    <location>
        <begin position="345"/>
        <end position="372"/>
    </location>
</feature>
<feature type="binding site" evidence="12">
    <location>
        <position position="18"/>
    </location>
    <ligand>
        <name>Zn(2+)</name>
        <dbReference type="ChEBI" id="CHEBI:29105"/>
    </ligand>
</feature>
<dbReference type="InterPro" id="IPR036236">
    <property type="entry name" value="Znf_C2H2_sf"/>
</dbReference>
<accession>A0AAJ6YP74</accession>
<evidence type="ECO:0000313" key="15">
    <source>
        <dbReference type="Proteomes" id="UP000695007"/>
    </source>
</evidence>
<evidence type="ECO:0000313" key="16">
    <source>
        <dbReference type="RefSeq" id="XP_011501686.1"/>
    </source>
</evidence>
<name>A0AAJ6YP74_9HYME</name>
<dbReference type="InterPro" id="IPR050688">
    <property type="entry name" value="Zinc_finger/UBP_domain"/>
</dbReference>
<evidence type="ECO:0000256" key="5">
    <source>
        <dbReference type="ARBA" id="ARBA00022833"/>
    </source>
</evidence>
<dbReference type="GeneID" id="105365269"/>
<dbReference type="Proteomes" id="UP000695007">
    <property type="component" value="Unplaced"/>
</dbReference>
<evidence type="ECO:0000256" key="11">
    <source>
        <dbReference type="PROSITE-ProRule" id="PRU00042"/>
    </source>
</evidence>
<dbReference type="FunFam" id="3.30.160.60:FF:000646">
    <property type="entry name" value="Myeloid zinc finger 1"/>
    <property type="match status" value="1"/>
</dbReference>
<dbReference type="AlphaFoldDB" id="A0AAJ6YP74"/>
<proteinExistence type="predicted"/>
<keyword evidence="2 12" id="KW-0479">Metal-binding</keyword>
<evidence type="ECO:0000259" key="14">
    <source>
        <dbReference type="PROSITE" id="PS51915"/>
    </source>
</evidence>
<dbReference type="PANTHER" id="PTHR24403:SF107">
    <property type="entry name" value="ZINC FINGER PROTEIN 521"/>
    <property type="match status" value="1"/>
</dbReference>
<dbReference type="InterPro" id="IPR012934">
    <property type="entry name" value="Znf_AD"/>
</dbReference>
<dbReference type="Pfam" id="PF13912">
    <property type="entry name" value="zf-C2H2_6"/>
    <property type="match status" value="1"/>
</dbReference>
<evidence type="ECO:0000256" key="8">
    <source>
        <dbReference type="ARBA" id="ARBA00023163"/>
    </source>
</evidence>
<feature type="domain" description="C2H2-type" evidence="13">
    <location>
        <begin position="544"/>
        <end position="567"/>
    </location>
</feature>
<dbReference type="FunFam" id="3.30.160.60:FF:000264">
    <property type="entry name" value="Zinc finger protein 236"/>
    <property type="match status" value="1"/>
</dbReference>
<organism evidence="15 16">
    <name type="scientific">Ceratosolen solmsi marchali</name>
    <dbReference type="NCBI Taxonomy" id="326594"/>
    <lineage>
        <taxon>Eukaryota</taxon>
        <taxon>Metazoa</taxon>
        <taxon>Ecdysozoa</taxon>
        <taxon>Arthropoda</taxon>
        <taxon>Hexapoda</taxon>
        <taxon>Insecta</taxon>
        <taxon>Pterygota</taxon>
        <taxon>Neoptera</taxon>
        <taxon>Endopterygota</taxon>
        <taxon>Hymenoptera</taxon>
        <taxon>Apocrita</taxon>
        <taxon>Proctotrupomorpha</taxon>
        <taxon>Chalcidoidea</taxon>
        <taxon>Agaonidae</taxon>
        <taxon>Agaoninae</taxon>
        <taxon>Ceratosolen</taxon>
    </lineage>
</organism>
<sequence>MNMINTPIENVSRLVLICRLCGNASNKYINIFGEDGIKNSINKKILTHLKIEISNSDLLPKIICDKCFRKLDDFDNLFLTSTKVQSILKNAINESLFKIKIKIGLPGSEAYNGSTNFNRNEDEIHSLDEEKQDTTTQECFLYKKKSFSLNDKNEDDDKERIAELPMTGNDEYIIENSHEDYNRISKYQDQNPMDLKQENIEINVVKFIQENYQNTLNSSCNDVSITKNSSKSISCNDGNAKLLQNCNYDDAKTMDLIAAHTKIWMDNYDEIPAWEFENNVTNVPIHYPCISCTDIFIYAKELIKHYKEQHNCSTPTFKCSICGRMYKILKNFYSHYEKHYTINKHACEICGKTFTRNWTLRIHASVHSDAKPFNCNECSKTFKNLCSLKNHKKSHLPDECKLIYTCAYCDKSFKSKFILKSHQRIHTGQKDYNCDICSKSFACKGSLLCHIEIHKNNKEIKCPICYKIIRTERLLKRHLAFHMLKKPSKCEYCGKEYRYSTQLKEHIRLHTGELPYECEYCQKRFRLNSTLIIHRRQHTGVKPYKCKVCDHSFTNWPNYNKHMKRKHYNTIIKENNDEL</sequence>
<keyword evidence="4 11" id="KW-0863">Zinc-finger</keyword>
<feature type="domain" description="C2H2-type" evidence="13">
    <location>
        <begin position="404"/>
        <end position="431"/>
    </location>
</feature>
<dbReference type="SMART" id="SM00355">
    <property type="entry name" value="ZnF_C2H2"/>
    <property type="match status" value="10"/>
</dbReference>
<evidence type="ECO:0000256" key="2">
    <source>
        <dbReference type="ARBA" id="ARBA00022723"/>
    </source>
</evidence>
<dbReference type="GO" id="GO:0008270">
    <property type="term" value="F:zinc ion binding"/>
    <property type="evidence" value="ECO:0007669"/>
    <property type="project" value="UniProtKB-UniRule"/>
</dbReference>
<dbReference type="PROSITE" id="PS51915">
    <property type="entry name" value="ZAD"/>
    <property type="match status" value="1"/>
</dbReference>
<keyword evidence="3" id="KW-0677">Repeat</keyword>
<evidence type="ECO:0000256" key="4">
    <source>
        <dbReference type="ARBA" id="ARBA00022771"/>
    </source>
</evidence>
<evidence type="ECO:0000256" key="6">
    <source>
        <dbReference type="ARBA" id="ARBA00023015"/>
    </source>
</evidence>
<keyword evidence="5 12" id="KW-0862">Zinc</keyword>
<dbReference type="PROSITE" id="PS00028">
    <property type="entry name" value="ZINC_FINGER_C2H2_1"/>
    <property type="match status" value="9"/>
</dbReference>
<dbReference type="Gene3D" id="3.30.160.60">
    <property type="entry name" value="Classic Zinc Finger"/>
    <property type="match status" value="7"/>
</dbReference>
<dbReference type="PROSITE" id="PS50157">
    <property type="entry name" value="ZINC_FINGER_C2H2_2"/>
    <property type="match status" value="10"/>
</dbReference>
<keyword evidence="7" id="KW-0238">DNA-binding</keyword>
<evidence type="ECO:0000256" key="1">
    <source>
        <dbReference type="ARBA" id="ARBA00004123"/>
    </source>
</evidence>
<feature type="domain" description="C2H2-type" evidence="13">
    <location>
        <begin position="460"/>
        <end position="487"/>
    </location>
</feature>
<evidence type="ECO:0000256" key="10">
    <source>
        <dbReference type="ARBA" id="ARBA00068876"/>
    </source>
</evidence>
<comment type="subcellular location">
    <subcellularLocation>
        <location evidence="1">Nucleus</location>
    </subcellularLocation>
</comment>